<proteinExistence type="predicted"/>
<evidence type="ECO:0000313" key="1">
    <source>
        <dbReference type="EMBL" id="MFM1722526.1"/>
    </source>
</evidence>
<dbReference type="EMBL" id="JBDLNV010000001">
    <property type="protein sequence ID" value="MFM1722526.1"/>
    <property type="molecule type" value="Genomic_DNA"/>
</dbReference>
<dbReference type="InterPro" id="IPR011257">
    <property type="entry name" value="DNA_glycosylase"/>
</dbReference>
<dbReference type="SUPFAM" id="SSF48150">
    <property type="entry name" value="DNA-glycosylase"/>
    <property type="match status" value="1"/>
</dbReference>
<accession>A0ABW9FAI5</accession>
<name>A0ABW9FAI5_9NOCA</name>
<dbReference type="Gene3D" id="1.10.340.30">
    <property type="entry name" value="Hypothetical protein, domain 2"/>
    <property type="match status" value="1"/>
</dbReference>
<gene>
    <name evidence="1" type="ORF">ABEU20_001082</name>
</gene>
<protein>
    <submittedName>
        <fullName evidence="1">Endonuclease</fullName>
    </submittedName>
</protein>
<keyword evidence="2" id="KW-1185">Reference proteome</keyword>
<dbReference type="GO" id="GO:0004519">
    <property type="term" value="F:endonuclease activity"/>
    <property type="evidence" value="ECO:0007669"/>
    <property type="project" value="UniProtKB-KW"/>
</dbReference>
<keyword evidence="1" id="KW-0378">Hydrolase</keyword>
<keyword evidence="1" id="KW-0255">Endonuclease</keyword>
<keyword evidence="1" id="KW-0540">Nuclease</keyword>
<dbReference type="Proteomes" id="UP001629745">
    <property type="component" value="Unassembled WGS sequence"/>
</dbReference>
<organism evidence="1 2">
    <name type="scientific">Rhodococcus parequi</name>
    <dbReference type="NCBI Taxonomy" id="3137122"/>
    <lineage>
        <taxon>Bacteria</taxon>
        <taxon>Bacillati</taxon>
        <taxon>Actinomycetota</taxon>
        <taxon>Actinomycetes</taxon>
        <taxon>Mycobacteriales</taxon>
        <taxon>Nocardiaceae</taxon>
        <taxon>Rhodococcus</taxon>
    </lineage>
</organism>
<sequence>MTTSRSDTELVRDLLDRAGRTFAEEAHITLKDTPKPLFQLLVLSLLLSSRISAEIATRAARELFTAGCRTPDSMADAPRAEVIAALQRGRYTRYDESTATRLRKAAQRVASEYHGDLRGLAERSGHDAAEASRLLEEFDGIGPVGAEIFLREVQDTWTWLRPHLDDRALDGAEAVHLPRDRSQLASLAGSREIAPLAAALVRVTIDSELRDELPGRSNS</sequence>
<reference evidence="1 2" key="1">
    <citation type="submission" date="2023-11" db="EMBL/GenBank/DDBJ databases">
        <authorList>
            <person name="Val-Calvo J."/>
            <person name="Scortti M."/>
            <person name="Vazquez-Boland J."/>
        </authorList>
    </citation>
    <scope>NUCLEOTIDE SEQUENCE [LARGE SCALE GENOMIC DNA]</scope>
    <source>
        <strain evidence="1 2">PAM 2766</strain>
    </source>
</reference>
<comment type="caution">
    <text evidence="1">The sequence shown here is derived from an EMBL/GenBank/DDBJ whole genome shotgun (WGS) entry which is preliminary data.</text>
</comment>
<dbReference type="RefSeq" id="WP_420163072.1">
    <property type="nucleotide sequence ID" value="NZ_JBDLNV010000001.1"/>
</dbReference>
<evidence type="ECO:0000313" key="2">
    <source>
        <dbReference type="Proteomes" id="UP001629745"/>
    </source>
</evidence>